<dbReference type="Pfam" id="PF15667">
    <property type="entry name" value="CMIP6"/>
    <property type="match status" value="1"/>
</dbReference>
<feature type="region of interest" description="Disordered" evidence="1">
    <location>
        <begin position="177"/>
        <end position="202"/>
    </location>
</feature>
<dbReference type="PANTHER" id="PTHR35087:SF1">
    <property type="entry name" value="RIKEN CDNA 4930505A04 GENE"/>
    <property type="match status" value="1"/>
</dbReference>
<dbReference type="EMBL" id="WNYA01000003">
    <property type="protein sequence ID" value="KAG8583871.1"/>
    <property type="molecule type" value="Genomic_DNA"/>
</dbReference>
<organism evidence="2 3">
    <name type="scientific">Engystomops pustulosus</name>
    <name type="common">Tungara frog</name>
    <name type="synonym">Physalaemus pustulosus</name>
    <dbReference type="NCBI Taxonomy" id="76066"/>
    <lineage>
        <taxon>Eukaryota</taxon>
        <taxon>Metazoa</taxon>
        <taxon>Chordata</taxon>
        <taxon>Craniata</taxon>
        <taxon>Vertebrata</taxon>
        <taxon>Euteleostomi</taxon>
        <taxon>Amphibia</taxon>
        <taxon>Batrachia</taxon>
        <taxon>Anura</taxon>
        <taxon>Neobatrachia</taxon>
        <taxon>Hyloidea</taxon>
        <taxon>Leptodactylidae</taxon>
        <taxon>Leiuperinae</taxon>
        <taxon>Engystomops</taxon>
    </lineage>
</organism>
<dbReference type="InterPro" id="IPR031365">
    <property type="entry name" value="CMIP6"/>
</dbReference>
<comment type="caution">
    <text evidence="2">The sequence shown here is derived from an EMBL/GenBank/DDBJ whole genome shotgun (WGS) entry which is preliminary data.</text>
</comment>
<keyword evidence="3" id="KW-1185">Reference proteome</keyword>
<evidence type="ECO:0000313" key="3">
    <source>
        <dbReference type="Proteomes" id="UP000824782"/>
    </source>
</evidence>
<sequence length="268" mass="31248">MRIPARRHGTTVCACARLSWRRERVTVFPERRDFPGVRLIRCSCGTMYQTMEIFMARKKRVQERVLPNTYRIFNENLFDASLDQSKIIPPVVFKKADPPVHPRSPNRNNMPHPYHAKFIRDNVRFLNEPITYMLTTNTKHQQTQWWPSHEEHVNIRKPSYDLMTTQRSDFGRMTYSTPRTRHGCNPHKSPLHGIAPLASPRGRNRLPKLLQEEISFLHQYDSRLTPNEPIRGKRHGAFVWKEIKTESASAVPQGTRLFLNATGSQAAQ</sequence>
<gene>
    <name evidence="2" type="ORF">GDO81_008581</name>
</gene>
<reference evidence="2" key="1">
    <citation type="thesis" date="2020" institute="ProQuest LLC" country="789 East Eisenhower Parkway, Ann Arbor, MI, USA">
        <title>Comparative Genomics and Chromosome Evolution.</title>
        <authorList>
            <person name="Mudd A.B."/>
        </authorList>
    </citation>
    <scope>NUCLEOTIDE SEQUENCE</scope>
    <source>
        <strain evidence="2">237g6f4</strain>
        <tissue evidence="2">Blood</tissue>
    </source>
</reference>
<proteinExistence type="predicted"/>
<accession>A0AAV7CGD5</accession>
<evidence type="ECO:0000313" key="2">
    <source>
        <dbReference type="EMBL" id="KAG8583871.1"/>
    </source>
</evidence>
<dbReference type="PANTHER" id="PTHR35087">
    <property type="entry name" value="SIMILAR TO HYPOTHETICAL PROTEIN FLJ40298"/>
    <property type="match status" value="1"/>
</dbReference>
<evidence type="ECO:0000256" key="1">
    <source>
        <dbReference type="SAM" id="MobiDB-lite"/>
    </source>
</evidence>
<protein>
    <submittedName>
        <fullName evidence="2">Uncharacterized protein</fullName>
    </submittedName>
</protein>
<name>A0AAV7CGD5_ENGPU</name>
<dbReference type="Proteomes" id="UP000824782">
    <property type="component" value="Unassembled WGS sequence"/>
</dbReference>
<dbReference type="AlphaFoldDB" id="A0AAV7CGD5"/>